<dbReference type="PANTHER" id="PTHR10165">
    <property type="entry name" value="LIPID PHOSPHATE PHOSPHATASE"/>
    <property type="match status" value="1"/>
</dbReference>
<organism evidence="9 10">
    <name type="scientific">Limulus polyphemus</name>
    <name type="common">Atlantic horseshoe crab</name>
    <dbReference type="NCBI Taxonomy" id="6850"/>
    <lineage>
        <taxon>Eukaryota</taxon>
        <taxon>Metazoa</taxon>
        <taxon>Ecdysozoa</taxon>
        <taxon>Arthropoda</taxon>
        <taxon>Chelicerata</taxon>
        <taxon>Merostomata</taxon>
        <taxon>Xiphosura</taxon>
        <taxon>Limulidae</taxon>
        <taxon>Limulus</taxon>
    </lineage>
</organism>
<dbReference type="CDD" id="cd03384">
    <property type="entry name" value="PAP2_wunen"/>
    <property type="match status" value="1"/>
</dbReference>
<evidence type="ECO:0000259" key="8">
    <source>
        <dbReference type="SMART" id="SM00014"/>
    </source>
</evidence>
<proteinExistence type="inferred from homology"/>
<evidence type="ECO:0000256" key="7">
    <source>
        <dbReference type="SAM" id="Phobius"/>
    </source>
</evidence>
<evidence type="ECO:0000256" key="6">
    <source>
        <dbReference type="SAM" id="MobiDB-lite"/>
    </source>
</evidence>
<dbReference type="PANTHER" id="PTHR10165:SF102">
    <property type="entry name" value="PHOSPHATIDIC ACID PHOSPHATASE TYPE 2_HALOPEROXIDASE DOMAIN-CONTAINING PROTEIN"/>
    <property type="match status" value="1"/>
</dbReference>
<evidence type="ECO:0000256" key="5">
    <source>
        <dbReference type="ARBA" id="ARBA00023136"/>
    </source>
</evidence>
<name>A0ABM1S0F5_LIMPO</name>
<dbReference type="RefSeq" id="XP_022237110.1">
    <property type="nucleotide sequence ID" value="XM_022381402.1"/>
</dbReference>
<evidence type="ECO:0000313" key="10">
    <source>
        <dbReference type="RefSeq" id="XP_022237110.1"/>
    </source>
</evidence>
<dbReference type="SMART" id="SM00014">
    <property type="entry name" value="acidPPc"/>
    <property type="match status" value="1"/>
</dbReference>
<feature type="transmembrane region" description="Helical" evidence="7">
    <location>
        <begin position="287"/>
        <end position="306"/>
    </location>
</feature>
<dbReference type="GeneID" id="111084900"/>
<dbReference type="Proteomes" id="UP000694941">
    <property type="component" value="Unplaced"/>
</dbReference>
<reference evidence="10" key="1">
    <citation type="submission" date="2025-08" db="UniProtKB">
        <authorList>
            <consortium name="RefSeq"/>
        </authorList>
    </citation>
    <scope>IDENTIFICATION</scope>
    <source>
        <tissue evidence="10">Muscle</tissue>
    </source>
</reference>
<dbReference type="InterPro" id="IPR043216">
    <property type="entry name" value="PAP-like"/>
</dbReference>
<sequence>MLGNLNNSNRNTFQKSLNEMDSTQRSQVCQGSNTPSTVNENYRCPPKENILQPVSVHSDSESSGDEKQNPKVNISLIPVFILETISLGSLAVLAYFLRFEDIFPVVIRGFIINDPKLMYPKDPDYENSTIPVNFSDNTLYATSLAIPLGLILLGEIGYFMFSRKSRKVVRLGCKGFKLHMVTRRILRFTGAFLFGLLSTSILTDGLKVATGRPKPYFIKACNVTEQFNNMYEFYYSSVCGTSEEDLREARLSFPSFYASLSAYSGVYVMIYAHCVLTVRSSTILRPLVIFSIISLFILCGASRIVLHRSHWEDVVAGWVLGGSVAAYIVNTSSMTLNLAIFKCISTLNCFHEYHQLRRECCSHKKRSNFFPLKRQRPLFYRYFRIPHVSYQYSQNQTLPNSDLNTNYSETTFQRTNSYPQDLNRPIDMRQVDERYD</sequence>
<feature type="transmembrane region" description="Helical" evidence="7">
    <location>
        <begin position="76"/>
        <end position="97"/>
    </location>
</feature>
<feature type="compositionally biased region" description="Basic and acidic residues" evidence="6">
    <location>
        <begin position="424"/>
        <end position="436"/>
    </location>
</feature>
<feature type="region of interest" description="Disordered" evidence="6">
    <location>
        <begin position="20"/>
        <end position="44"/>
    </location>
</feature>
<comment type="subcellular location">
    <subcellularLocation>
        <location evidence="1">Membrane</location>
        <topology evidence="1">Multi-pass membrane protein</topology>
    </subcellularLocation>
</comment>
<feature type="region of interest" description="Disordered" evidence="6">
    <location>
        <begin position="414"/>
        <end position="436"/>
    </location>
</feature>
<dbReference type="Gene3D" id="1.20.144.10">
    <property type="entry name" value="Phosphatidic acid phosphatase type 2/haloperoxidase"/>
    <property type="match status" value="1"/>
</dbReference>
<dbReference type="Pfam" id="PF01569">
    <property type="entry name" value="PAP2"/>
    <property type="match status" value="1"/>
</dbReference>
<comment type="similarity">
    <text evidence="2">Belongs to the PA-phosphatase related phosphoesterase family.</text>
</comment>
<feature type="transmembrane region" description="Helical" evidence="7">
    <location>
        <begin position="318"/>
        <end position="341"/>
    </location>
</feature>
<dbReference type="SUPFAM" id="SSF48317">
    <property type="entry name" value="Acid phosphatase/Vanadium-dependent haloperoxidase"/>
    <property type="match status" value="1"/>
</dbReference>
<feature type="domain" description="Phosphatidic acid phosphatase type 2/haloperoxidase" evidence="8">
    <location>
        <begin position="189"/>
        <end position="329"/>
    </location>
</feature>
<feature type="transmembrane region" description="Helical" evidence="7">
    <location>
        <begin position="139"/>
        <end position="161"/>
    </location>
</feature>
<feature type="compositionally biased region" description="Polar residues" evidence="6">
    <location>
        <begin position="20"/>
        <end position="40"/>
    </location>
</feature>
<evidence type="ECO:0000313" key="9">
    <source>
        <dbReference type="Proteomes" id="UP000694941"/>
    </source>
</evidence>
<protein>
    <submittedName>
        <fullName evidence="10">Phospholipid phosphatase-related protein type 1-like isoform X1</fullName>
    </submittedName>
</protein>
<keyword evidence="3 7" id="KW-0812">Transmembrane</keyword>
<evidence type="ECO:0000256" key="3">
    <source>
        <dbReference type="ARBA" id="ARBA00022692"/>
    </source>
</evidence>
<evidence type="ECO:0000256" key="4">
    <source>
        <dbReference type="ARBA" id="ARBA00022989"/>
    </source>
</evidence>
<evidence type="ECO:0000256" key="1">
    <source>
        <dbReference type="ARBA" id="ARBA00004141"/>
    </source>
</evidence>
<dbReference type="InterPro" id="IPR000326">
    <property type="entry name" value="PAP2/HPO"/>
</dbReference>
<accession>A0ABM1S0F5</accession>
<keyword evidence="9" id="KW-1185">Reference proteome</keyword>
<keyword evidence="5 7" id="KW-0472">Membrane</keyword>
<keyword evidence="4 7" id="KW-1133">Transmembrane helix</keyword>
<evidence type="ECO:0000256" key="2">
    <source>
        <dbReference type="ARBA" id="ARBA00008816"/>
    </source>
</evidence>
<gene>
    <name evidence="10" type="primary">LOC111084900</name>
</gene>
<feature type="transmembrane region" description="Helical" evidence="7">
    <location>
        <begin position="256"/>
        <end position="275"/>
    </location>
</feature>
<feature type="transmembrane region" description="Helical" evidence="7">
    <location>
        <begin position="185"/>
        <end position="203"/>
    </location>
</feature>
<dbReference type="InterPro" id="IPR036938">
    <property type="entry name" value="PAP2/HPO_sf"/>
</dbReference>